<name>A0ACC1CJG7_9NEOP</name>
<protein>
    <submittedName>
        <fullName evidence="1">Uncharacterized protein</fullName>
    </submittedName>
</protein>
<accession>A0ACC1CJG7</accession>
<keyword evidence="2" id="KW-1185">Reference proteome</keyword>
<sequence length="262" mass="29942">MGSSAVSLHLPSTSGHKKPLSAHRSHEDIGRRKSHNDNTEETRYHSAPSVIDEVLHRRDWERSNKELHIPLNPQRDSNLSADLDKEDDEVKAPYAVPETSSIDSKEEAKPCKKHHTNIKSSKSKKDKESTRDDIKDDDATETTEFYIGDREEASSIKDNNAFKSADIINEMQSRAYYKAKEAKQCFNESVRSKEKPKQTLVPLDEHQPRMFGFCLDDVIDQLESLDRSGAMHHSIESRVSIGRPFYPPPSCYSQLHSNYDYI</sequence>
<proteinExistence type="predicted"/>
<comment type="caution">
    <text evidence="1">The sequence shown here is derived from an EMBL/GenBank/DDBJ whole genome shotgun (WGS) entry which is preliminary data.</text>
</comment>
<evidence type="ECO:0000313" key="2">
    <source>
        <dbReference type="Proteomes" id="UP000824533"/>
    </source>
</evidence>
<gene>
    <name evidence="1" type="ORF">K1T71_012487</name>
</gene>
<dbReference type="Proteomes" id="UP000824533">
    <property type="component" value="Linkage Group LG23"/>
</dbReference>
<dbReference type="EMBL" id="CM034409">
    <property type="protein sequence ID" value="KAJ0171724.1"/>
    <property type="molecule type" value="Genomic_DNA"/>
</dbReference>
<reference evidence="1 2" key="1">
    <citation type="journal article" date="2021" name="Front. Genet.">
        <title>Chromosome-Level Genome Assembly Reveals Significant Gene Expansion in the Toll and IMD Signaling Pathways of Dendrolimus kikuchii.</title>
        <authorList>
            <person name="Zhou J."/>
            <person name="Wu P."/>
            <person name="Xiong Z."/>
            <person name="Liu N."/>
            <person name="Zhao N."/>
            <person name="Ji M."/>
            <person name="Qiu Y."/>
            <person name="Yang B."/>
        </authorList>
    </citation>
    <scope>NUCLEOTIDE SEQUENCE [LARGE SCALE GENOMIC DNA]</scope>
    <source>
        <strain evidence="1">Ann1</strain>
    </source>
</reference>
<evidence type="ECO:0000313" key="1">
    <source>
        <dbReference type="EMBL" id="KAJ0171724.1"/>
    </source>
</evidence>
<organism evidence="1 2">
    <name type="scientific">Dendrolimus kikuchii</name>
    <dbReference type="NCBI Taxonomy" id="765133"/>
    <lineage>
        <taxon>Eukaryota</taxon>
        <taxon>Metazoa</taxon>
        <taxon>Ecdysozoa</taxon>
        <taxon>Arthropoda</taxon>
        <taxon>Hexapoda</taxon>
        <taxon>Insecta</taxon>
        <taxon>Pterygota</taxon>
        <taxon>Neoptera</taxon>
        <taxon>Endopterygota</taxon>
        <taxon>Lepidoptera</taxon>
        <taxon>Glossata</taxon>
        <taxon>Ditrysia</taxon>
        <taxon>Bombycoidea</taxon>
        <taxon>Lasiocampidae</taxon>
        <taxon>Dendrolimus</taxon>
    </lineage>
</organism>